<reference evidence="3 4" key="1">
    <citation type="submission" date="2017-04" db="EMBL/GenBank/DDBJ databases">
        <title>Whole genome sequence of Bdellovibrio bacteriovorus strain SSB218315.</title>
        <authorList>
            <person name="Oyedara O."/>
            <person name="Rodriguez-Perez M.A."/>
        </authorList>
    </citation>
    <scope>NUCLEOTIDE SEQUENCE [LARGE SCALE GENOMIC DNA]</scope>
    <source>
        <strain evidence="3 4">SSB218315</strain>
    </source>
</reference>
<gene>
    <name evidence="3" type="ORF">B9G79_09745</name>
</gene>
<dbReference type="CDD" id="cd03801">
    <property type="entry name" value="GT4_PimA-like"/>
    <property type="match status" value="1"/>
</dbReference>
<dbReference type="PANTHER" id="PTHR12526">
    <property type="entry name" value="GLYCOSYLTRANSFERASE"/>
    <property type="match status" value="1"/>
</dbReference>
<dbReference type="Pfam" id="PF13439">
    <property type="entry name" value="Glyco_transf_4"/>
    <property type="match status" value="1"/>
</dbReference>
<evidence type="ECO:0000313" key="4">
    <source>
        <dbReference type="Proteomes" id="UP000197003"/>
    </source>
</evidence>
<sequence length="388" mass="44541">MGEIKVLHCIQSLSWGGLEIYTTELIQKLAETGLNQRVLCSAHSRVAEELKKTSVEVITFPQKKISKLQEARLIRKIVRENGITHLQSHTRLDMWACVLARWNSSTPKHVYNLYMNAPAKKDLFHRWMFSKVDALCSSSEFVLSEARKNFPIDPSKLTLMRYGRKTEEFNSNPEARLTLREKLGLKPSELAFGTLCRLDAGKGVRELVEALDHLTDDEVQKIHMVIVGDPTIESRDSNGQVTYEAQSLELKNWIEQKQQEPRLKGHLHRIPFQRDYIPYIDALDVFILASYNETYSLSVLDAMLMEKPVIGTDAGGTTEQVGKNERGYLVQPKDPKSLAQALKFYIQNPEMAREQGKKARAWTLTQHRWQSTQEQTLKLYKDLMKGVR</sequence>
<dbReference type="GO" id="GO:0016757">
    <property type="term" value="F:glycosyltransferase activity"/>
    <property type="evidence" value="ECO:0007669"/>
    <property type="project" value="InterPro"/>
</dbReference>
<accession>A0A1Z3N8M8</accession>
<evidence type="ECO:0000259" key="2">
    <source>
        <dbReference type="Pfam" id="PF13439"/>
    </source>
</evidence>
<evidence type="ECO:0000313" key="3">
    <source>
        <dbReference type="EMBL" id="ASD63833.1"/>
    </source>
</evidence>
<dbReference type="RefSeq" id="WP_088565343.1">
    <property type="nucleotide sequence ID" value="NZ_CP020946.1"/>
</dbReference>
<keyword evidence="3" id="KW-0808">Transferase</keyword>
<dbReference type="EMBL" id="CP020946">
    <property type="protein sequence ID" value="ASD63833.1"/>
    <property type="molecule type" value="Genomic_DNA"/>
</dbReference>
<feature type="domain" description="Glycosyltransferase subfamily 4-like N-terminal" evidence="2">
    <location>
        <begin position="15"/>
        <end position="161"/>
    </location>
</feature>
<evidence type="ECO:0000259" key="1">
    <source>
        <dbReference type="Pfam" id="PF00534"/>
    </source>
</evidence>
<protein>
    <submittedName>
        <fullName evidence="3">Glycosyltransferase</fullName>
    </submittedName>
</protein>
<name>A0A1Z3N8M8_BDEBC</name>
<dbReference type="SUPFAM" id="SSF53756">
    <property type="entry name" value="UDP-Glycosyltransferase/glycogen phosphorylase"/>
    <property type="match status" value="1"/>
</dbReference>
<proteinExistence type="predicted"/>
<dbReference type="Gene3D" id="3.40.50.2000">
    <property type="entry name" value="Glycogen Phosphorylase B"/>
    <property type="match status" value="2"/>
</dbReference>
<dbReference type="OrthoDB" id="5290299at2"/>
<dbReference type="AlphaFoldDB" id="A0A1Z3N8M8"/>
<dbReference type="InterPro" id="IPR028098">
    <property type="entry name" value="Glyco_trans_4-like_N"/>
</dbReference>
<dbReference type="Proteomes" id="UP000197003">
    <property type="component" value="Chromosome"/>
</dbReference>
<feature type="domain" description="Glycosyl transferase family 1" evidence="1">
    <location>
        <begin position="178"/>
        <end position="362"/>
    </location>
</feature>
<dbReference type="InterPro" id="IPR001296">
    <property type="entry name" value="Glyco_trans_1"/>
</dbReference>
<organism evidence="3 4">
    <name type="scientific">Bdellovibrio bacteriovorus</name>
    <dbReference type="NCBI Taxonomy" id="959"/>
    <lineage>
        <taxon>Bacteria</taxon>
        <taxon>Pseudomonadati</taxon>
        <taxon>Bdellovibrionota</taxon>
        <taxon>Bdellovibrionia</taxon>
        <taxon>Bdellovibrionales</taxon>
        <taxon>Pseudobdellovibrionaceae</taxon>
        <taxon>Bdellovibrio</taxon>
    </lineage>
</organism>
<dbReference type="Pfam" id="PF00534">
    <property type="entry name" value="Glycos_transf_1"/>
    <property type="match status" value="1"/>
</dbReference>